<evidence type="ECO:0000256" key="7">
    <source>
        <dbReference type="ARBA" id="ARBA00022833"/>
    </source>
</evidence>
<dbReference type="GO" id="GO:0004177">
    <property type="term" value="F:aminopeptidase activity"/>
    <property type="evidence" value="ECO:0007669"/>
    <property type="project" value="UniProtKB-KW"/>
</dbReference>
<keyword evidence="8 9" id="KW-0482">Metalloprotease</keyword>
<organism evidence="11 12">
    <name type="scientific">Candidatus Acutalibacter pullicola</name>
    <dbReference type="NCBI Taxonomy" id="2838417"/>
    <lineage>
        <taxon>Bacteria</taxon>
        <taxon>Bacillati</taxon>
        <taxon>Bacillota</taxon>
        <taxon>Clostridia</taxon>
        <taxon>Eubacteriales</taxon>
        <taxon>Acutalibacteraceae</taxon>
        <taxon>Acutalibacter</taxon>
    </lineage>
</organism>
<evidence type="ECO:0000256" key="8">
    <source>
        <dbReference type="ARBA" id="ARBA00023049"/>
    </source>
</evidence>
<comment type="similarity">
    <text evidence="2 9">Belongs to the peptidase M18 family.</text>
</comment>
<keyword evidence="7 9" id="KW-0862">Zinc</keyword>
<keyword evidence="4 9" id="KW-0645">Protease</keyword>
<dbReference type="AlphaFoldDB" id="A0A9D2MUW5"/>
<dbReference type="InterPro" id="IPR023358">
    <property type="entry name" value="Peptidase_M18_dom2"/>
</dbReference>
<evidence type="ECO:0000256" key="1">
    <source>
        <dbReference type="ARBA" id="ARBA00001947"/>
    </source>
</evidence>
<keyword evidence="3 9" id="KW-0031">Aminopeptidase</keyword>
<dbReference type="EC" id="3.4.11.-" evidence="10"/>
<dbReference type="Gene3D" id="2.30.250.10">
    <property type="entry name" value="Aminopeptidase i, Domain 2"/>
    <property type="match status" value="1"/>
</dbReference>
<dbReference type="SUPFAM" id="SSF53187">
    <property type="entry name" value="Zn-dependent exopeptidases"/>
    <property type="match status" value="1"/>
</dbReference>
<dbReference type="GO" id="GO:0005737">
    <property type="term" value="C:cytoplasm"/>
    <property type="evidence" value="ECO:0007669"/>
    <property type="project" value="UniProtKB-ARBA"/>
</dbReference>
<evidence type="ECO:0000256" key="2">
    <source>
        <dbReference type="ARBA" id="ARBA00008290"/>
    </source>
</evidence>
<dbReference type="Pfam" id="PF02127">
    <property type="entry name" value="Peptidase_M18"/>
    <property type="match status" value="1"/>
</dbReference>
<dbReference type="InterPro" id="IPR001948">
    <property type="entry name" value="Peptidase_M18"/>
</dbReference>
<sequence>MSKKNEKVDAKELAKKLLNDRTHGAAKVGAKELEKADAFCEGYKDFLNCAKTERETVSWAVQAAEEAGFVPFDPQKKYKAGDRVYYNNRGKAMCLAVIGKKGAKEGVRIAAAHIDNPRIDLKPIPLYESSELALLKTHYYGGIKKYQWTAIPLSLHGKIIRKDGKEITVNIGEKEGEPQFTITDILPHLGKDQMGKTLSEAIAGEDLNVLVGSLPLTDGEGEQLFKLNVMNILHEKYGIVESDLISAELSFVPAFKAVDIGFDHSMIGAYGHDDRVCAYPALKAICKCKEPEYTCITVLADKEEIGSVGNTGLASEYLNYFVADLAAAEGLEARHVYTKSTCLSADVTAAYDPNYASAYEAGNSTYLNRGVGLSKYTGSRGKSGSNDANAEFVAQVRKIFDEGDVLWQIGELGKVDQGGGGTVALDISRMNADVIDVGVPVLSMHSPFEVVSKLDVYMAYKGFKTYFEAK</sequence>
<name>A0A9D2MUW5_9FIRM</name>
<dbReference type="GO" id="GO:0008237">
    <property type="term" value="F:metallopeptidase activity"/>
    <property type="evidence" value="ECO:0007669"/>
    <property type="project" value="UniProtKB-KW"/>
</dbReference>
<dbReference type="EMBL" id="DWXG01000040">
    <property type="protein sequence ID" value="HJB97962.1"/>
    <property type="molecule type" value="Genomic_DNA"/>
</dbReference>
<evidence type="ECO:0000313" key="11">
    <source>
        <dbReference type="EMBL" id="HJB97962.1"/>
    </source>
</evidence>
<reference evidence="11" key="1">
    <citation type="journal article" date="2021" name="PeerJ">
        <title>Extensive microbial diversity within the chicken gut microbiome revealed by metagenomics and culture.</title>
        <authorList>
            <person name="Gilroy R."/>
            <person name="Ravi A."/>
            <person name="Getino M."/>
            <person name="Pursley I."/>
            <person name="Horton D.L."/>
            <person name="Alikhan N.F."/>
            <person name="Baker D."/>
            <person name="Gharbi K."/>
            <person name="Hall N."/>
            <person name="Watson M."/>
            <person name="Adriaenssens E.M."/>
            <person name="Foster-Nyarko E."/>
            <person name="Jarju S."/>
            <person name="Secka A."/>
            <person name="Antonio M."/>
            <person name="Oren A."/>
            <person name="Chaudhuri R.R."/>
            <person name="La Ragione R."/>
            <person name="Hildebrand F."/>
            <person name="Pallen M.J."/>
        </authorList>
    </citation>
    <scope>NUCLEOTIDE SEQUENCE</scope>
    <source>
        <strain evidence="11">CHK185-1770</strain>
    </source>
</reference>
<dbReference type="NCBIfam" id="NF002600">
    <property type="entry name" value="PRK02256.1"/>
    <property type="match status" value="1"/>
</dbReference>
<reference evidence="11" key="2">
    <citation type="submission" date="2021-04" db="EMBL/GenBank/DDBJ databases">
        <authorList>
            <person name="Gilroy R."/>
        </authorList>
    </citation>
    <scope>NUCLEOTIDE SEQUENCE</scope>
    <source>
        <strain evidence="11">CHK185-1770</strain>
    </source>
</reference>
<evidence type="ECO:0000256" key="10">
    <source>
        <dbReference type="RuleBase" id="RU004387"/>
    </source>
</evidence>
<dbReference type="PRINTS" id="PR00932">
    <property type="entry name" value="AMINO1PTASE"/>
</dbReference>
<dbReference type="GO" id="GO:0006508">
    <property type="term" value="P:proteolysis"/>
    <property type="evidence" value="ECO:0007669"/>
    <property type="project" value="UniProtKB-KW"/>
</dbReference>
<dbReference type="Proteomes" id="UP000826793">
    <property type="component" value="Unassembled WGS sequence"/>
</dbReference>
<evidence type="ECO:0000256" key="6">
    <source>
        <dbReference type="ARBA" id="ARBA00022801"/>
    </source>
</evidence>
<comment type="cofactor">
    <cofactor evidence="1 10">
        <name>Zn(2+)</name>
        <dbReference type="ChEBI" id="CHEBI:29105"/>
    </cofactor>
</comment>
<accession>A0A9D2MUW5</accession>
<protein>
    <recommendedName>
        <fullName evidence="10">M18 family aminopeptidase</fullName>
        <ecNumber evidence="10">3.4.11.-</ecNumber>
    </recommendedName>
</protein>
<proteinExistence type="inferred from homology"/>
<dbReference type="SUPFAM" id="SSF101821">
    <property type="entry name" value="Aminopeptidase/glucanase lid domain"/>
    <property type="match status" value="1"/>
</dbReference>
<comment type="caution">
    <text evidence="11">The sequence shown here is derived from an EMBL/GenBank/DDBJ whole genome shotgun (WGS) entry which is preliminary data.</text>
</comment>
<evidence type="ECO:0000256" key="9">
    <source>
        <dbReference type="RuleBase" id="RU004386"/>
    </source>
</evidence>
<keyword evidence="5 9" id="KW-0479">Metal-binding</keyword>
<dbReference type="PANTHER" id="PTHR28570">
    <property type="entry name" value="ASPARTYL AMINOPEPTIDASE"/>
    <property type="match status" value="1"/>
</dbReference>
<keyword evidence="6 9" id="KW-0378">Hydrolase</keyword>
<dbReference type="PANTHER" id="PTHR28570:SF2">
    <property type="entry name" value="M18 FAMILY AMINOPEPTIDASE 1-RELATED"/>
    <property type="match status" value="1"/>
</dbReference>
<evidence type="ECO:0000256" key="5">
    <source>
        <dbReference type="ARBA" id="ARBA00022723"/>
    </source>
</evidence>
<dbReference type="Gene3D" id="3.40.630.10">
    <property type="entry name" value="Zn peptidases"/>
    <property type="match status" value="1"/>
</dbReference>
<evidence type="ECO:0000256" key="4">
    <source>
        <dbReference type="ARBA" id="ARBA00022670"/>
    </source>
</evidence>
<evidence type="ECO:0000313" key="12">
    <source>
        <dbReference type="Proteomes" id="UP000826793"/>
    </source>
</evidence>
<dbReference type="GO" id="GO:0008270">
    <property type="term" value="F:zinc ion binding"/>
    <property type="evidence" value="ECO:0007669"/>
    <property type="project" value="InterPro"/>
</dbReference>
<evidence type="ECO:0000256" key="3">
    <source>
        <dbReference type="ARBA" id="ARBA00022438"/>
    </source>
</evidence>
<gene>
    <name evidence="11" type="ORF">H9710_05200</name>
</gene>